<name>A0ACC2LTL5_PERAE</name>
<proteinExistence type="predicted"/>
<evidence type="ECO:0000313" key="2">
    <source>
        <dbReference type="Proteomes" id="UP001234297"/>
    </source>
</evidence>
<accession>A0ACC2LTL5</accession>
<sequence>MSAFTTTAGSSGHASTFLISNIGSLISIQLENHNYLLWKSQFLPMLKVHGLVSFVDGTVLWPPELLLDQNGNPTKDINPQYSSWIQQDQNVLCWINVTLSEGVLAHVVGLKTAREVWEALERRFASMSRSHVIQLKTQLQNIKKGNLTIDDYMKKIKHISDSLAAVLSPVDKEDLIIHTLNGLPSDYAAFRTSIRTRSSPFSIEELHVLLLCEELRLESSQSATSEYSTIAFAASKDPAKSGNGGHSGNYNKSVERGRNSNNRGRNN</sequence>
<dbReference type="EMBL" id="CM056811">
    <property type="protein sequence ID" value="KAJ8636683.1"/>
    <property type="molecule type" value="Genomic_DNA"/>
</dbReference>
<comment type="caution">
    <text evidence="1">The sequence shown here is derived from an EMBL/GenBank/DDBJ whole genome shotgun (WGS) entry which is preliminary data.</text>
</comment>
<dbReference type="Proteomes" id="UP001234297">
    <property type="component" value="Chromosome 3"/>
</dbReference>
<keyword evidence="2" id="KW-1185">Reference proteome</keyword>
<evidence type="ECO:0000313" key="1">
    <source>
        <dbReference type="EMBL" id="KAJ8636683.1"/>
    </source>
</evidence>
<protein>
    <submittedName>
        <fullName evidence="1">Uncharacterized protein</fullName>
    </submittedName>
</protein>
<reference evidence="1 2" key="1">
    <citation type="journal article" date="2022" name="Hortic Res">
        <title>A haplotype resolved chromosomal level avocado genome allows analysis of novel avocado genes.</title>
        <authorList>
            <person name="Nath O."/>
            <person name="Fletcher S.J."/>
            <person name="Hayward A."/>
            <person name="Shaw L.M."/>
            <person name="Masouleh A.K."/>
            <person name="Furtado A."/>
            <person name="Henry R.J."/>
            <person name="Mitter N."/>
        </authorList>
    </citation>
    <scope>NUCLEOTIDE SEQUENCE [LARGE SCALE GENOMIC DNA]</scope>
    <source>
        <strain evidence="2">cv. Hass</strain>
    </source>
</reference>
<organism evidence="1 2">
    <name type="scientific">Persea americana</name>
    <name type="common">Avocado</name>
    <dbReference type="NCBI Taxonomy" id="3435"/>
    <lineage>
        <taxon>Eukaryota</taxon>
        <taxon>Viridiplantae</taxon>
        <taxon>Streptophyta</taxon>
        <taxon>Embryophyta</taxon>
        <taxon>Tracheophyta</taxon>
        <taxon>Spermatophyta</taxon>
        <taxon>Magnoliopsida</taxon>
        <taxon>Magnoliidae</taxon>
        <taxon>Laurales</taxon>
        <taxon>Lauraceae</taxon>
        <taxon>Persea</taxon>
    </lineage>
</organism>
<gene>
    <name evidence="1" type="ORF">MRB53_010950</name>
</gene>